<keyword evidence="5" id="KW-1185">Reference proteome</keyword>
<feature type="domain" description="HTH tetR-type" evidence="3">
    <location>
        <begin position="13"/>
        <end position="73"/>
    </location>
</feature>
<dbReference type="Pfam" id="PF00440">
    <property type="entry name" value="TetR_N"/>
    <property type="match status" value="1"/>
</dbReference>
<evidence type="ECO:0000256" key="1">
    <source>
        <dbReference type="ARBA" id="ARBA00023125"/>
    </source>
</evidence>
<name>A0ABN7TXH9_9BACL</name>
<evidence type="ECO:0000313" key="4">
    <source>
        <dbReference type="EMBL" id="CAG7654784.1"/>
    </source>
</evidence>
<evidence type="ECO:0000256" key="2">
    <source>
        <dbReference type="PROSITE-ProRule" id="PRU00335"/>
    </source>
</evidence>
<dbReference type="PANTHER" id="PTHR43479">
    <property type="entry name" value="ACREF/ENVCD OPERON REPRESSOR-RELATED"/>
    <property type="match status" value="1"/>
</dbReference>
<protein>
    <recommendedName>
        <fullName evidence="3">HTH tetR-type domain-containing protein</fullName>
    </recommendedName>
</protein>
<reference evidence="4 5" key="1">
    <citation type="submission" date="2021-06" db="EMBL/GenBank/DDBJ databases">
        <authorList>
            <person name="Criscuolo A."/>
        </authorList>
    </citation>
    <scope>NUCLEOTIDE SEQUENCE [LARGE SCALE GENOMIC DNA]</scope>
    <source>
        <strain evidence="5">CIP 111802</strain>
    </source>
</reference>
<keyword evidence="1 2" id="KW-0238">DNA-binding</keyword>
<dbReference type="InterPro" id="IPR001647">
    <property type="entry name" value="HTH_TetR"/>
</dbReference>
<dbReference type="InterPro" id="IPR050624">
    <property type="entry name" value="HTH-type_Tx_Regulator"/>
</dbReference>
<dbReference type="PANTHER" id="PTHR43479:SF7">
    <property type="entry name" value="TETR-FAMILY TRANSCRIPTIONAL REGULATOR"/>
    <property type="match status" value="1"/>
</dbReference>
<dbReference type="RefSeq" id="WP_218102075.1">
    <property type="nucleotide sequence ID" value="NZ_CAJVCE010000023.1"/>
</dbReference>
<feature type="DNA-binding region" description="H-T-H motif" evidence="2">
    <location>
        <begin position="36"/>
        <end position="55"/>
    </location>
</feature>
<comment type="caution">
    <text evidence="4">The sequence shown here is derived from an EMBL/GenBank/DDBJ whole genome shotgun (WGS) entry which is preliminary data.</text>
</comment>
<organism evidence="4 5">
    <name type="scientific">Paenibacillus allorhizosphaerae</name>
    <dbReference type="NCBI Taxonomy" id="2849866"/>
    <lineage>
        <taxon>Bacteria</taxon>
        <taxon>Bacillati</taxon>
        <taxon>Bacillota</taxon>
        <taxon>Bacilli</taxon>
        <taxon>Bacillales</taxon>
        <taxon>Paenibacillaceae</taxon>
        <taxon>Paenibacillus</taxon>
    </lineage>
</organism>
<evidence type="ECO:0000259" key="3">
    <source>
        <dbReference type="PROSITE" id="PS50977"/>
    </source>
</evidence>
<evidence type="ECO:0000313" key="5">
    <source>
        <dbReference type="Proteomes" id="UP000730618"/>
    </source>
</evidence>
<sequence length="194" mass="22059">MSTVTNRKDRRTQRTLVLLRNGFIEAMREKGFAAMSIQDITDRANVNRGTFYIHYADKYMLLDEIVRDNFRNMLQKQALLPGSRWDKETLQRIIVTVLSCFEGKYRHRPPSARFPAALLEQTIHEELNGAILQLIEQDKGRESNPSQQAEARARVIGWAIFGTAIQWSQEPVGVPIDQMANTILSVITDGGPTS</sequence>
<accession>A0ABN7TXH9</accession>
<dbReference type="PROSITE" id="PS50977">
    <property type="entry name" value="HTH_TETR_2"/>
    <property type="match status" value="1"/>
</dbReference>
<dbReference type="Proteomes" id="UP000730618">
    <property type="component" value="Unassembled WGS sequence"/>
</dbReference>
<proteinExistence type="predicted"/>
<gene>
    <name evidence="4" type="ORF">PAECIP111802_05875</name>
</gene>
<dbReference type="EMBL" id="CAJVCE010000023">
    <property type="protein sequence ID" value="CAG7654784.1"/>
    <property type="molecule type" value="Genomic_DNA"/>
</dbReference>